<dbReference type="EMBL" id="CP128399">
    <property type="protein sequence ID" value="WJW66371.1"/>
    <property type="molecule type" value="Genomic_DNA"/>
</dbReference>
<name>A0A8T7LR60_9CHLR</name>
<accession>A0A8T7LR60</accession>
<evidence type="ECO:0000313" key="5">
    <source>
        <dbReference type="Proteomes" id="UP001431572"/>
    </source>
</evidence>
<keyword evidence="1" id="KW-0812">Transmembrane</keyword>
<feature type="transmembrane region" description="Helical" evidence="1">
    <location>
        <begin position="42"/>
        <end position="61"/>
    </location>
</feature>
<keyword evidence="5" id="KW-1185">Reference proteome</keyword>
<proteinExistence type="predicted"/>
<gene>
    <name evidence="2" type="ORF">HXX08_01230</name>
    <name evidence="3" type="ORF">OZ401_002167</name>
</gene>
<reference evidence="2 4" key="1">
    <citation type="submission" date="2020-06" db="EMBL/GenBank/DDBJ databases">
        <title>Anoxygenic phototrophic Chloroflexota member uses a Type I reaction center.</title>
        <authorList>
            <person name="Tsuji J.M."/>
            <person name="Shaw N.A."/>
            <person name="Nagashima S."/>
            <person name="Venkiteswaran J."/>
            <person name="Schiff S.L."/>
            <person name="Hanada S."/>
            <person name="Tank M."/>
            <person name="Neufeld J.D."/>
        </authorList>
    </citation>
    <scope>NUCLEOTIDE SEQUENCE [LARGE SCALE GENOMIC DNA]</scope>
    <source>
        <strain evidence="2">L227-S17</strain>
    </source>
</reference>
<evidence type="ECO:0000256" key="1">
    <source>
        <dbReference type="SAM" id="Phobius"/>
    </source>
</evidence>
<organism evidence="2 4">
    <name type="scientific">Candidatus Chlorohelix allophototropha</name>
    <dbReference type="NCBI Taxonomy" id="3003348"/>
    <lineage>
        <taxon>Bacteria</taxon>
        <taxon>Bacillati</taxon>
        <taxon>Chloroflexota</taxon>
        <taxon>Chloroflexia</taxon>
        <taxon>Candidatus Chloroheliales</taxon>
        <taxon>Candidatus Chloroheliaceae</taxon>
        <taxon>Candidatus Chlorohelix</taxon>
    </lineage>
</organism>
<protein>
    <recommendedName>
        <fullName evidence="6">Septum formation initiator family protein</fullName>
    </recommendedName>
</protein>
<dbReference type="RefSeq" id="WP_341468255.1">
    <property type="nucleotide sequence ID" value="NZ_CP128399.1"/>
</dbReference>
<sequence>MQIPMDDPGARPSNTGFIGTVAAFKMKAVREQLIRRARNMQLAVRIALFGLMISAAALIWLNQTSTIVQLGYDIERIDEREAVLNQQAEAINADIGKLVNLRRIEQEAREKLHMTEATKFVYMDIPAAPPSAVDGSNKNPRLYQVSDWWRILSQMLPSRWRDNLPARLN</sequence>
<dbReference type="EMBL" id="JACATZ010000001">
    <property type="protein sequence ID" value="NWJ44478.1"/>
    <property type="molecule type" value="Genomic_DNA"/>
</dbReference>
<reference evidence="3" key="2">
    <citation type="journal article" date="2024" name="Nature">
        <title>Anoxygenic phototroph of the Chloroflexota uses a type I reaction centre.</title>
        <authorList>
            <person name="Tsuji J.M."/>
            <person name="Shaw N.A."/>
            <person name="Nagashima S."/>
            <person name="Venkiteswaran J.J."/>
            <person name="Schiff S.L."/>
            <person name="Watanabe T."/>
            <person name="Fukui M."/>
            <person name="Hanada S."/>
            <person name="Tank M."/>
            <person name="Neufeld J.D."/>
        </authorList>
    </citation>
    <scope>NUCLEOTIDE SEQUENCE</scope>
    <source>
        <strain evidence="3">L227-S17</strain>
    </source>
</reference>
<evidence type="ECO:0000313" key="2">
    <source>
        <dbReference type="EMBL" id="NWJ44478.1"/>
    </source>
</evidence>
<keyword evidence="1" id="KW-0472">Membrane</keyword>
<dbReference type="Proteomes" id="UP000521676">
    <property type="component" value="Unassembled WGS sequence"/>
</dbReference>
<evidence type="ECO:0000313" key="4">
    <source>
        <dbReference type="Proteomes" id="UP000521676"/>
    </source>
</evidence>
<dbReference type="AlphaFoldDB" id="A0A8T7LR60"/>
<evidence type="ECO:0008006" key="6">
    <source>
        <dbReference type="Google" id="ProtNLM"/>
    </source>
</evidence>
<dbReference type="Proteomes" id="UP001431572">
    <property type="component" value="Chromosome 1"/>
</dbReference>
<keyword evidence="1" id="KW-1133">Transmembrane helix</keyword>
<evidence type="ECO:0000313" key="3">
    <source>
        <dbReference type="EMBL" id="WJW66371.1"/>
    </source>
</evidence>